<reference evidence="5 6" key="1">
    <citation type="journal article" date="2014" name="Genome Announc.">
        <title>Draft Genome Sequence of Paenibacillus pini JCM 16418T, Isolated from the Rhizosphere of Pine Tree.</title>
        <authorList>
            <person name="Yuki M."/>
            <person name="Oshima K."/>
            <person name="Suda W."/>
            <person name="Oshida Y."/>
            <person name="Kitamura K."/>
            <person name="Iida Y."/>
            <person name="Hattori M."/>
            <person name="Ohkuma M."/>
        </authorList>
    </citation>
    <scope>NUCLEOTIDE SEQUENCE [LARGE SCALE GENOMIC DNA]</scope>
    <source>
        <strain evidence="5 6">JCM 16418</strain>
    </source>
</reference>
<keyword evidence="3 5" id="KW-0808">Transferase</keyword>
<comment type="caution">
    <text evidence="5">The sequence shown here is derived from an EMBL/GenBank/DDBJ whole genome shotgun (WGS) entry which is preliminary data.</text>
</comment>
<dbReference type="GO" id="GO:0008757">
    <property type="term" value="F:S-adenosylmethionine-dependent methyltransferase activity"/>
    <property type="evidence" value="ECO:0007669"/>
    <property type="project" value="InterPro"/>
</dbReference>
<evidence type="ECO:0000259" key="4">
    <source>
        <dbReference type="Pfam" id="PF08241"/>
    </source>
</evidence>
<keyword evidence="2 5" id="KW-0489">Methyltransferase</keyword>
<evidence type="ECO:0000313" key="6">
    <source>
        <dbReference type="Proteomes" id="UP000019364"/>
    </source>
</evidence>
<evidence type="ECO:0000256" key="2">
    <source>
        <dbReference type="ARBA" id="ARBA00022603"/>
    </source>
</evidence>
<dbReference type="Pfam" id="PF08241">
    <property type="entry name" value="Methyltransf_11"/>
    <property type="match status" value="1"/>
</dbReference>
<protein>
    <submittedName>
        <fullName evidence="5">Methyltransferase</fullName>
    </submittedName>
</protein>
<dbReference type="STRING" id="1236976.JCM16418_2408"/>
<dbReference type="OrthoDB" id="9797252at2"/>
<evidence type="ECO:0000256" key="1">
    <source>
        <dbReference type="ARBA" id="ARBA00008361"/>
    </source>
</evidence>
<organism evidence="5 6">
    <name type="scientific">Paenibacillus pini JCM 16418</name>
    <dbReference type="NCBI Taxonomy" id="1236976"/>
    <lineage>
        <taxon>Bacteria</taxon>
        <taxon>Bacillati</taxon>
        <taxon>Bacillota</taxon>
        <taxon>Bacilli</taxon>
        <taxon>Bacillales</taxon>
        <taxon>Paenibacillaceae</taxon>
        <taxon>Paenibacillus</taxon>
    </lineage>
</organism>
<dbReference type="InterPro" id="IPR013216">
    <property type="entry name" value="Methyltransf_11"/>
</dbReference>
<feature type="domain" description="Methyltransferase type 11" evidence="4">
    <location>
        <begin position="43"/>
        <end position="135"/>
    </location>
</feature>
<dbReference type="InterPro" id="IPR029063">
    <property type="entry name" value="SAM-dependent_MTases_sf"/>
</dbReference>
<dbReference type="EMBL" id="BAVZ01000006">
    <property type="protein sequence ID" value="GAF08339.1"/>
    <property type="molecule type" value="Genomic_DNA"/>
</dbReference>
<dbReference type="RefSeq" id="WP_036648668.1">
    <property type="nucleotide sequence ID" value="NZ_BAVZ01000006.1"/>
</dbReference>
<name>W7Z1R7_9BACL</name>
<dbReference type="InterPro" id="IPR051052">
    <property type="entry name" value="Diverse_substrate_MTase"/>
</dbReference>
<dbReference type="Gene3D" id="3.40.50.150">
    <property type="entry name" value="Vaccinia Virus protein VP39"/>
    <property type="match status" value="1"/>
</dbReference>
<dbReference type="PANTHER" id="PTHR44942:SF4">
    <property type="entry name" value="METHYLTRANSFERASE TYPE 11 DOMAIN-CONTAINING PROTEIN"/>
    <property type="match status" value="1"/>
</dbReference>
<proteinExistence type="inferred from homology"/>
<keyword evidence="6" id="KW-1185">Reference proteome</keyword>
<dbReference type="GO" id="GO:0032259">
    <property type="term" value="P:methylation"/>
    <property type="evidence" value="ECO:0007669"/>
    <property type="project" value="UniProtKB-KW"/>
</dbReference>
<comment type="similarity">
    <text evidence="1">Belongs to the methyltransferase superfamily.</text>
</comment>
<dbReference type="PANTHER" id="PTHR44942">
    <property type="entry name" value="METHYLTRANSF_11 DOMAIN-CONTAINING PROTEIN"/>
    <property type="match status" value="1"/>
</dbReference>
<dbReference type="Proteomes" id="UP000019364">
    <property type="component" value="Unassembled WGS sequence"/>
</dbReference>
<dbReference type="eggNOG" id="COG2226">
    <property type="taxonomic scope" value="Bacteria"/>
</dbReference>
<dbReference type="AlphaFoldDB" id="W7Z1R7"/>
<gene>
    <name evidence="5" type="ORF">JCM16418_2408</name>
</gene>
<evidence type="ECO:0000256" key="3">
    <source>
        <dbReference type="ARBA" id="ARBA00022679"/>
    </source>
</evidence>
<sequence length="251" mass="28747">MNNKERFTDRVESYVKYRPSYPEEAIDYLYDIIGLHSNGLVADIGAGTGIFSELLLERGSLVTAVEPNQEMREAAEKKLEGKTGFRAVSGSAEVTGLPDQSIDFIVCAQAFHWFNRSAAQAEFKRILKPGGKVVLLWNSRLTKGTPFREEYEQLLQTFGTDYQQVNHKNISDDILDSFFKGGNMQEARFMNQQVFDFEGLSGRLQSSSYSPVSGDPRYETMMNELRNLFERNKEDDKVFFEYETEVYWGEV</sequence>
<dbReference type="SUPFAM" id="SSF53335">
    <property type="entry name" value="S-adenosyl-L-methionine-dependent methyltransferases"/>
    <property type="match status" value="1"/>
</dbReference>
<dbReference type="CDD" id="cd02440">
    <property type="entry name" value="AdoMet_MTases"/>
    <property type="match status" value="1"/>
</dbReference>
<accession>W7Z1R7</accession>
<evidence type="ECO:0000313" key="5">
    <source>
        <dbReference type="EMBL" id="GAF08339.1"/>
    </source>
</evidence>